<organism evidence="4 5">
    <name type="scientific">Pseudomonas protegens</name>
    <dbReference type="NCBI Taxonomy" id="380021"/>
    <lineage>
        <taxon>Bacteria</taxon>
        <taxon>Pseudomonadati</taxon>
        <taxon>Pseudomonadota</taxon>
        <taxon>Gammaproteobacteria</taxon>
        <taxon>Pseudomonadales</taxon>
        <taxon>Pseudomonadaceae</taxon>
        <taxon>Pseudomonas</taxon>
    </lineage>
</organism>
<dbReference type="RefSeq" id="WP_108544599.1">
    <property type="nucleotide sequence ID" value="NZ_PYJM01000002.1"/>
</dbReference>
<dbReference type="PANTHER" id="PTHR30373:SF2">
    <property type="entry name" value="UPF0603 PROTEIN YGCG"/>
    <property type="match status" value="1"/>
</dbReference>
<feature type="domain" description="TPM" evidence="3">
    <location>
        <begin position="71"/>
        <end position="194"/>
    </location>
</feature>
<keyword evidence="2" id="KW-1133">Transmembrane helix</keyword>
<name>A0A2T6GNK0_9PSED</name>
<feature type="region of interest" description="Disordered" evidence="1">
    <location>
        <begin position="249"/>
        <end position="314"/>
    </location>
</feature>
<dbReference type="Pfam" id="PF04536">
    <property type="entry name" value="TPM_phosphatase"/>
    <property type="match status" value="1"/>
</dbReference>
<dbReference type="Gene3D" id="3.10.310.50">
    <property type="match status" value="1"/>
</dbReference>
<gene>
    <name evidence="4" type="ORF">C5U62_09685</name>
</gene>
<dbReference type="Proteomes" id="UP000244178">
    <property type="component" value="Unassembled WGS sequence"/>
</dbReference>
<dbReference type="EMBL" id="PYJM01000002">
    <property type="protein sequence ID" value="PUA45738.1"/>
    <property type="molecule type" value="Genomic_DNA"/>
</dbReference>
<dbReference type="PANTHER" id="PTHR30373">
    <property type="entry name" value="UPF0603 PROTEIN YGCG"/>
    <property type="match status" value="1"/>
</dbReference>
<dbReference type="AlphaFoldDB" id="A0A2T6GNK0"/>
<evidence type="ECO:0000313" key="5">
    <source>
        <dbReference type="Proteomes" id="UP000244178"/>
    </source>
</evidence>
<evidence type="ECO:0000259" key="3">
    <source>
        <dbReference type="Pfam" id="PF04536"/>
    </source>
</evidence>
<sequence length="314" mass="33914">MALGQRVLRGALLWLGLVSGVVLAQPSGSTPMDGVPLRATQPSVQVGPAPATATATAAPIASLFPPLTGRVVDTAQLLTPSAQVYLTQMLERLEQSTSDQVVVVTVPSLGGYSIEEFGLQLGRHWGIGRKDRNNGVLLLVAKDERQVRIEVGYGLEGRIDDIWAHLIINDSIIPYFKDELYSSGIITGTTSIVRLLEPNSTRMLEHRWVVQSWYQQIEWLWWFKLVFFSVFVGVPLVGLLLYTRDDGEAASAGRRDTGDDSSRREPRAERDSSASSGSFDWFDSSSSSSSSSSDSDSFRGGGGSFGGGGASGSW</sequence>
<accession>A0A2T6GNK0</accession>
<evidence type="ECO:0000256" key="1">
    <source>
        <dbReference type="SAM" id="MobiDB-lite"/>
    </source>
</evidence>
<protein>
    <submittedName>
        <fullName evidence="4">TPM domain-containing protein</fullName>
    </submittedName>
</protein>
<feature type="compositionally biased region" description="Gly residues" evidence="1">
    <location>
        <begin position="299"/>
        <end position="314"/>
    </location>
</feature>
<evidence type="ECO:0000313" key="4">
    <source>
        <dbReference type="EMBL" id="PUA45738.1"/>
    </source>
</evidence>
<reference evidence="4 5" key="1">
    <citation type="submission" date="2018-03" db="EMBL/GenBank/DDBJ databases">
        <title>Draft genome sequence of the plant growth promoting rhizobacterium Pseudomonas protegens strain BNJ-SS-45 isolated from wheat (Triticum aestivum) rhizosphere.</title>
        <authorList>
            <person name="Bajpai A."/>
            <person name="Shende K."/>
            <person name="Meena N."/>
            <person name="Upadhyayula S.R."/>
            <person name="Suravajhala P."/>
            <person name="Medicherla K.M."/>
            <person name="Johri B.N."/>
        </authorList>
    </citation>
    <scope>NUCLEOTIDE SEQUENCE [LARGE SCALE GENOMIC DNA]</scope>
    <source>
        <strain evidence="4 5">BNJ-SS-45</strain>
    </source>
</reference>
<feature type="transmembrane region" description="Helical" evidence="2">
    <location>
        <begin position="219"/>
        <end position="242"/>
    </location>
</feature>
<feature type="compositionally biased region" description="Basic and acidic residues" evidence="1">
    <location>
        <begin position="249"/>
        <end position="272"/>
    </location>
</feature>
<evidence type="ECO:0000256" key="2">
    <source>
        <dbReference type="SAM" id="Phobius"/>
    </source>
</evidence>
<dbReference type="InterPro" id="IPR007621">
    <property type="entry name" value="TPM_dom"/>
</dbReference>
<comment type="caution">
    <text evidence="4">The sequence shown here is derived from an EMBL/GenBank/DDBJ whole genome shotgun (WGS) entry which is preliminary data.</text>
</comment>
<proteinExistence type="predicted"/>
<keyword evidence="2" id="KW-0472">Membrane</keyword>
<feature type="compositionally biased region" description="Low complexity" evidence="1">
    <location>
        <begin position="273"/>
        <end position="295"/>
    </location>
</feature>
<keyword evidence="2" id="KW-0812">Transmembrane</keyword>